<reference evidence="10 11" key="1">
    <citation type="submission" date="2016-09" db="EMBL/GenBank/DDBJ databases">
        <title>Draft genome sequence for the type strain of Desulfuribacillus alkaliarsenatis AHT28, an obligately anaerobic, sulfidogenic bacterium isolated from Russian soda lake sediments.</title>
        <authorList>
            <person name="Abin C.A."/>
            <person name="Hollibaugh J.T."/>
        </authorList>
    </citation>
    <scope>NUCLEOTIDE SEQUENCE [LARGE SCALE GENOMIC DNA]</scope>
    <source>
        <strain evidence="10 11">AHT28</strain>
    </source>
</reference>
<evidence type="ECO:0000313" key="10">
    <source>
        <dbReference type="EMBL" id="OEF97582.1"/>
    </source>
</evidence>
<feature type="transmembrane region" description="Helical" evidence="8">
    <location>
        <begin position="204"/>
        <end position="227"/>
    </location>
</feature>
<dbReference type="Proteomes" id="UP000094296">
    <property type="component" value="Unassembled WGS sequence"/>
</dbReference>
<feature type="transmembrane region" description="Helical" evidence="8">
    <location>
        <begin position="57"/>
        <end position="84"/>
    </location>
</feature>
<dbReference type="InterPro" id="IPR035906">
    <property type="entry name" value="MetI-like_sf"/>
</dbReference>
<comment type="caution">
    <text evidence="10">The sequence shown here is derived from an EMBL/GenBank/DDBJ whole genome shotgun (WGS) entry which is preliminary data.</text>
</comment>
<keyword evidence="3 8" id="KW-0813">Transport</keyword>
<dbReference type="PROSITE" id="PS50928">
    <property type="entry name" value="ABC_TM1"/>
    <property type="match status" value="1"/>
</dbReference>
<dbReference type="InterPro" id="IPR000515">
    <property type="entry name" value="MetI-like"/>
</dbReference>
<dbReference type="GO" id="GO:0005886">
    <property type="term" value="C:plasma membrane"/>
    <property type="evidence" value="ECO:0007669"/>
    <property type="project" value="UniProtKB-SubCell"/>
</dbReference>
<dbReference type="GO" id="GO:0055085">
    <property type="term" value="P:transmembrane transport"/>
    <property type="evidence" value="ECO:0007669"/>
    <property type="project" value="InterPro"/>
</dbReference>
<evidence type="ECO:0000256" key="3">
    <source>
        <dbReference type="ARBA" id="ARBA00022448"/>
    </source>
</evidence>
<feature type="domain" description="ABC transmembrane type-1" evidence="9">
    <location>
        <begin position="62"/>
        <end position="268"/>
    </location>
</feature>
<evidence type="ECO:0000259" key="9">
    <source>
        <dbReference type="PROSITE" id="PS50928"/>
    </source>
</evidence>
<evidence type="ECO:0000256" key="7">
    <source>
        <dbReference type="ARBA" id="ARBA00023136"/>
    </source>
</evidence>
<dbReference type="OrthoDB" id="57323at2"/>
<gene>
    <name evidence="10" type="ORF">BHF68_04635</name>
</gene>
<evidence type="ECO:0000256" key="1">
    <source>
        <dbReference type="ARBA" id="ARBA00004651"/>
    </source>
</evidence>
<feature type="transmembrane region" description="Helical" evidence="8">
    <location>
        <begin position="96"/>
        <end position="120"/>
    </location>
</feature>
<keyword evidence="6 8" id="KW-1133">Transmembrane helix</keyword>
<protein>
    <submittedName>
        <fullName evidence="10">ABC transporter permease</fullName>
    </submittedName>
</protein>
<dbReference type="PANTHER" id="PTHR42929">
    <property type="entry name" value="INNER MEMBRANE ABC TRANSPORTER PERMEASE PROTEIN YDCU-RELATED-RELATED"/>
    <property type="match status" value="1"/>
</dbReference>
<keyword evidence="5 8" id="KW-0812">Transmembrane</keyword>
<feature type="transmembrane region" description="Helical" evidence="8">
    <location>
        <begin position="144"/>
        <end position="168"/>
    </location>
</feature>
<dbReference type="Gene3D" id="1.10.3720.10">
    <property type="entry name" value="MetI-like"/>
    <property type="match status" value="1"/>
</dbReference>
<dbReference type="CDD" id="cd06261">
    <property type="entry name" value="TM_PBP2"/>
    <property type="match status" value="1"/>
</dbReference>
<dbReference type="PANTHER" id="PTHR42929:SF1">
    <property type="entry name" value="INNER MEMBRANE ABC TRANSPORTER PERMEASE PROTEIN YDCU-RELATED"/>
    <property type="match status" value="1"/>
</dbReference>
<sequence length="282" mass="32162">MRIRGKLLALPGLLWLALFFALPLIFMLIISFYQRGVYGQLIAEFTMENYIRFFEPLYLRILFDTLVVSVATTLGTLLLAYPLAYYITRLPRAQQMIWLILIMIPFWINFLIRSYAWVIILRSQGVVNTTLINLGIIDVPLALLYNWGSVMLGMIYTLLPFMVLPLYVSLEKLDVRKLEAAHDLGAKPWQAFWHITLPLTKPGILIGSVLVFVSSLGMFVVPDIMGGAKSMLLGNVIQNQFLSARDWPFGAAISIIMMIMSALLIALYYKAMKWEERLEGTK</sequence>
<dbReference type="RefSeq" id="WP_069642980.1">
    <property type="nucleotide sequence ID" value="NZ_MIJE01000011.1"/>
</dbReference>
<evidence type="ECO:0000313" key="11">
    <source>
        <dbReference type="Proteomes" id="UP000094296"/>
    </source>
</evidence>
<proteinExistence type="inferred from homology"/>
<evidence type="ECO:0000256" key="2">
    <source>
        <dbReference type="ARBA" id="ARBA00007069"/>
    </source>
</evidence>
<feature type="transmembrane region" description="Helical" evidence="8">
    <location>
        <begin position="12"/>
        <end position="33"/>
    </location>
</feature>
<comment type="similarity">
    <text evidence="2">Belongs to the binding-protein-dependent transport system permease family. CysTW subfamily.</text>
</comment>
<feature type="transmembrane region" description="Helical" evidence="8">
    <location>
        <begin position="247"/>
        <end position="269"/>
    </location>
</feature>
<comment type="subcellular location">
    <subcellularLocation>
        <location evidence="1 8">Cell membrane</location>
        <topology evidence="1 8">Multi-pass membrane protein</topology>
    </subcellularLocation>
</comment>
<keyword evidence="7 8" id="KW-0472">Membrane</keyword>
<dbReference type="STRING" id="766136.BHF68_04635"/>
<evidence type="ECO:0000256" key="6">
    <source>
        <dbReference type="ARBA" id="ARBA00022989"/>
    </source>
</evidence>
<keyword evidence="4" id="KW-1003">Cell membrane</keyword>
<evidence type="ECO:0000256" key="5">
    <source>
        <dbReference type="ARBA" id="ARBA00022692"/>
    </source>
</evidence>
<dbReference type="Pfam" id="PF00528">
    <property type="entry name" value="BPD_transp_1"/>
    <property type="match status" value="1"/>
</dbReference>
<dbReference type="EMBL" id="MIJE01000011">
    <property type="protein sequence ID" value="OEF97582.1"/>
    <property type="molecule type" value="Genomic_DNA"/>
</dbReference>
<name>A0A1E5G3D0_9FIRM</name>
<dbReference type="SUPFAM" id="SSF161098">
    <property type="entry name" value="MetI-like"/>
    <property type="match status" value="1"/>
</dbReference>
<evidence type="ECO:0000256" key="4">
    <source>
        <dbReference type="ARBA" id="ARBA00022475"/>
    </source>
</evidence>
<evidence type="ECO:0000256" key="8">
    <source>
        <dbReference type="RuleBase" id="RU363032"/>
    </source>
</evidence>
<dbReference type="AlphaFoldDB" id="A0A1E5G3D0"/>
<organism evidence="10 11">
    <name type="scientific">Desulfuribacillus alkaliarsenatis</name>
    <dbReference type="NCBI Taxonomy" id="766136"/>
    <lineage>
        <taxon>Bacteria</taxon>
        <taxon>Bacillati</taxon>
        <taxon>Bacillota</taxon>
        <taxon>Desulfuribacillia</taxon>
        <taxon>Desulfuribacillales</taxon>
        <taxon>Desulfuribacillaceae</taxon>
        <taxon>Desulfuribacillus</taxon>
    </lineage>
</organism>
<accession>A0A1E5G3D0</accession>
<keyword evidence="11" id="KW-1185">Reference proteome</keyword>